<feature type="compositionally biased region" description="Basic and acidic residues" evidence="1">
    <location>
        <begin position="22"/>
        <end position="31"/>
    </location>
</feature>
<organism evidence="2">
    <name type="scientific">Oryza sativa subsp. indica</name>
    <name type="common">Rice</name>
    <dbReference type="NCBI Taxonomy" id="39946"/>
    <lineage>
        <taxon>Eukaryota</taxon>
        <taxon>Viridiplantae</taxon>
        <taxon>Streptophyta</taxon>
        <taxon>Embryophyta</taxon>
        <taxon>Tracheophyta</taxon>
        <taxon>Spermatophyta</taxon>
        <taxon>Magnoliopsida</taxon>
        <taxon>Liliopsida</taxon>
        <taxon>Poales</taxon>
        <taxon>Poaceae</taxon>
        <taxon>BOP clade</taxon>
        <taxon>Oryzoideae</taxon>
        <taxon>Oryzeae</taxon>
        <taxon>Oryzinae</taxon>
        <taxon>Oryza</taxon>
        <taxon>Oryza sativa</taxon>
    </lineage>
</organism>
<gene>
    <name evidence="2" type="primary">K0155E09.16</name>
</gene>
<accession>C8TFI7</accession>
<feature type="compositionally biased region" description="Basic and acidic residues" evidence="1">
    <location>
        <begin position="80"/>
        <end position="99"/>
    </location>
</feature>
<protein>
    <submittedName>
        <fullName evidence="2">Uncharacterized protein K0155E09.16</fullName>
    </submittedName>
</protein>
<proteinExistence type="predicted"/>
<feature type="compositionally biased region" description="Gly residues" evidence="1">
    <location>
        <begin position="8"/>
        <end position="17"/>
    </location>
</feature>
<dbReference type="AlphaFoldDB" id="C8TFI7"/>
<dbReference type="EMBL" id="AP009091">
    <property type="protein sequence ID" value="BAI39909.1"/>
    <property type="molecule type" value="Genomic_DNA"/>
</dbReference>
<evidence type="ECO:0000313" key="2">
    <source>
        <dbReference type="EMBL" id="BAI39909.1"/>
    </source>
</evidence>
<name>C8TFI7_ORYSI</name>
<sequence length="130" mass="13804">MPSVAEVEGGGGGGGEGAASADSRRPREHARSAGGEGAASAWQPLVAGAPRHPLLCSPPLLAGARHLRQPATSRGSPRASAREGERRERETGEGREMIEREREAFEKGWEGSIQVDMARRDTRLRLGSKV</sequence>
<reference evidence="2" key="1">
    <citation type="journal article" date="2009" name="Plant J.">
        <title>Comparative analysis of complete orthologous centromeres from two subspecies of rice reveals rapid variation of centromere organization and structure.</title>
        <authorList>
            <person name="Wu J."/>
            <person name="Fujisawa M."/>
            <person name="Tian Z."/>
            <person name="Yamagata H."/>
            <person name="Kamiya K."/>
            <person name="Shibata M."/>
            <person name="Hosokawa S."/>
            <person name="Ito Y."/>
            <person name="Hamada M."/>
            <person name="Katagiri S."/>
            <person name="Kurita K."/>
            <person name="Yamamoto M."/>
            <person name="Kikuta A."/>
            <person name="Machita K."/>
            <person name="Karasawa W."/>
            <person name="Kanamori H."/>
            <person name="Namiki N."/>
            <person name="Mizuno H."/>
            <person name="Ma J."/>
            <person name="Sasaki T."/>
            <person name="Matsumoto T."/>
        </authorList>
    </citation>
    <scope>NUCLEOTIDE SEQUENCE</scope>
</reference>
<feature type="region of interest" description="Disordered" evidence="1">
    <location>
        <begin position="1"/>
        <end position="99"/>
    </location>
</feature>
<evidence type="ECO:0000256" key="1">
    <source>
        <dbReference type="SAM" id="MobiDB-lite"/>
    </source>
</evidence>